<evidence type="ECO:0000259" key="6">
    <source>
        <dbReference type="PROSITE" id="PS51007"/>
    </source>
</evidence>
<dbReference type="Gene3D" id="1.10.760.10">
    <property type="entry name" value="Cytochrome c-like domain"/>
    <property type="match status" value="1"/>
</dbReference>
<dbReference type="GO" id="GO:0009055">
    <property type="term" value="F:electron transfer activity"/>
    <property type="evidence" value="ECO:0007669"/>
    <property type="project" value="InterPro"/>
</dbReference>
<feature type="domain" description="Cytochrome c" evidence="6">
    <location>
        <begin position="24"/>
        <end position="123"/>
    </location>
</feature>
<dbReference type="EMBL" id="CP098827">
    <property type="protein sequence ID" value="XBO72420.1"/>
    <property type="molecule type" value="Genomic_DNA"/>
</dbReference>
<evidence type="ECO:0000256" key="4">
    <source>
        <dbReference type="PROSITE-ProRule" id="PRU00433"/>
    </source>
</evidence>
<keyword evidence="1 4" id="KW-0349">Heme</keyword>
<dbReference type="RefSeq" id="WP_348827843.1">
    <property type="nucleotide sequence ID" value="NZ_CP098827.1"/>
</dbReference>
<feature type="chain" id="PRO_5043761646" evidence="5">
    <location>
        <begin position="21"/>
        <end position="359"/>
    </location>
</feature>
<dbReference type="GO" id="GO:0020037">
    <property type="term" value="F:heme binding"/>
    <property type="evidence" value="ECO:0007669"/>
    <property type="project" value="InterPro"/>
</dbReference>
<dbReference type="InterPro" id="IPR036909">
    <property type="entry name" value="Cyt_c-like_dom_sf"/>
</dbReference>
<feature type="signal peptide" evidence="5">
    <location>
        <begin position="1"/>
        <end position="20"/>
    </location>
</feature>
<dbReference type="Pfam" id="PF00034">
    <property type="entry name" value="Cytochrom_C"/>
    <property type="match status" value="1"/>
</dbReference>
<sequence>MRASIRLAVMASCIVLSARAADSPPLTSGQTLYQQGTHGESPHPSCASCHGVDGLGIDGTAPAVHWTALTSEDHQPGYDRTSLLKALSQGIAPDQRRLSAQMPRYALDDDVLDSLIDHLQQLSAATDTGIEPTRVLVGISGNSDLDIGFSAAIVAFNSQGGAFGRRIEVTTRPDVLTTLTEIDDRLEERLQTACLVAAVREVRNTSAQRVGLLGRHGDEFRFRLMTMSLPLSAAADVTLVASDNIVDELENGELLDTPRTLVGCLDHLGEHAAALAEAGHEVILAIPHQDALSWAALHDQGPEALRGYALGALLGEALAAAGADLTPERLNKALESIALTAQTVYLEPRFTPRYLLSPP</sequence>
<evidence type="ECO:0000313" key="7">
    <source>
        <dbReference type="EMBL" id="XBO72420.1"/>
    </source>
</evidence>
<keyword evidence="3 4" id="KW-0408">Iron</keyword>
<dbReference type="PROSITE" id="PS51007">
    <property type="entry name" value="CYTC"/>
    <property type="match status" value="1"/>
</dbReference>
<reference evidence="7" key="1">
    <citation type="submission" date="2022-06" db="EMBL/GenBank/DDBJ databases">
        <title>A novel DMS-producing enzyme.</title>
        <authorList>
            <person name="Zhang Y."/>
        </authorList>
    </citation>
    <scope>NUCLEOTIDE SEQUENCE</scope>
    <source>
        <strain evidence="7">RT37</strain>
    </source>
</reference>
<accession>A0AAU7KLP3</accession>
<keyword evidence="2 4" id="KW-0479">Metal-binding</keyword>
<organism evidence="7">
    <name type="scientific">Halomonas sp. RT37</name>
    <dbReference type="NCBI Taxonomy" id="2950872"/>
    <lineage>
        <taxon>Bacteria</taxon>
        <taxon>Pseudomonadati</taxon>
        <taxon>Pseudomonadota</taxon>
        <taxon>Gammaproteobacteria</taxon>
        <taxon>Oceanospirillales</taxon>
        <taxon>Halomonadaceae</taxon>
        <taxon>Halomonas</taxon>
    </lineage>
</organism>
<evidence type="ECO:0000256" key="3">
    <source>
        <dbReference type="ARBA" id="ARBA00023004"/>
    </source>
</evidence>
<dbReference type="GO" id="GO:0046872">
    <property type="term" value="F:metal ion binding"/>
    <property type="evidence" value="ECO:0007669"/>
    <property type="project" value="UniProtKB-KW"/>
</dbReference>
<proteinExistence type="predicted"/>
<dbReference type="InterPro" id="IPR009056">
    <property type="entry name" value="Cyt_c-like_dom"/>
</dbReference>
<dbReference type="SUPFAM" id="SSF46626">
    <property type="entry name" value="Cytochrome c"/>
    <property type="match status" value="1"/>
</dbReference>
<keyword evidence="5" id="KW-0732">Signal</keyword>
<evidence type="ECO:0000256" key="5">
    <source>
        <dbReference type="SAM" id="SignalP"/>
    </source>
</evidence>
<evidence type="ECO:0000256" key="1">
    <source>
        <dbReference type="ARBA" id="ARBA00022617"/>
    </source>
</evidence>
<protein>
    <submittedName>
        <fullName evidence="7">Cytochrome c</fullName>
    </submittedName>
</protein>
<name>A0AAU7KLP3_9GAMM</name>
<gene>
    <name evidence="7" type="ORF">NFG58_06870</name>
</gene>
<evidence type="ECO:0000256" key="2">
    <source>
        <dbReference type="ARBA" id="ARBA00022723"/>
    </source>
</evidence>
<dbReference type="AlphaFoldDB" id="A0AAU7KLP3"/>